<protein>
    <submittedName>
        <fullName evidence="6">LysR family transcriptional regulator</fullName>
    </submittedName>
</protein>
<dbReference type="InterPro" id="IPR036388">
    <property type="entry name" value="WH-like_DNA-bd_sf"/>
</dbReference>
<dbReference type="AlphaFoldDB" id="A0A5B8CUV9"/>
<dbReference type="PANTHER" id="PTHR30126">
    <property type="entry name" value="HTH-TYPE TRANSCRIPTIONAL REGULATOR"/>
    <property type="match status" value="1"/>
</dbReference>
<dbReference type="PROSITE" id="PS50931">
    <property type="entry name" value="HTH_LYSR"/>
    <property type="match status" value="1"/>
</dbReference>
<dbReference type="Gene3D" id="1.10.10.10">
    <property type="entry name" value="Winged helix-like DNA-binding domain superfamily/Winged helix DNA-binding domain"/>
    <property type="match status" value="1"/>
</dbReference>
<keyword evidence="3" id="KW-0238">DNA-binding</keyword>
<evidence type="ECO:0000259" key="5">
    <source>
        <dbReference type="PROSITE" id="PS50931"/>
    </source>
</evidence>
<dbReference type="InterPro" id="IPR036390">
    <property type="entry name" value="WH_DNA-bd_sf"/>
</dbReference>
<dbReference type="InterPro" id="IPR000847">
    <property type="entry name" value="LysR_HTH_N"/>
</dbReference>
<evidence type="ECO:0000256" key="1">
    <source>
        <dbReference type="ARBA" id="ARBA00009437"/>
    </source>
</evidence>
<dbReference type="Gene3D" id="3.40.190.290">
    <property type="match status" value="1"/>
</dbReference>
<dbReference type="SUPFAM" id="SSF53850">
    <property type="entry name" value="Periplasmic binding protein-like II"/>
    <property type="match status" value="1"/>
</dbReference>
<dbReference type="OrthoDB" id="155872at2"/>
<evidence type="ECO:0000256" key="4">
    <source>
        <dbReference type="ARBA" id="ARBA00023163"/>
    </source>
</evidence>
<evidence type="ECO:0000313" key="6">
    <source>
        <dbReference type="EMBL" id="QDC45043.1"/>
    </source>
</evidence>
<gene>
    <name evidence="6" type="ORF">FIU01_11275</name>
</gene>
<dbReference type="Pfam" id="PF03466">
    <property type="entry name" value="LysR_substrate"/>
    <property type="match status" value="1"/>
</dbReference>
<evidence type="ECO:0000256" key="2">
    <source>
        <dbReference type="ARBA" id="ARBA00023015"/>
    </source>
</evidence>
<dbReference type="Proteomes" id="UP000311008">
    <property type="component" value="Chromosome"/>
</dbReference>
<keyword evidence="2" id="KW-0805">Transcription regulation</keyword>
<keyword evidence="7" id="KW-1185">Reference proteome</keyword>
<keyword evidence="4" id="KW-0804">Transcription</keyword>
<dbReference type="PANTHER" id="PTHR30126:SF98">
    <property type="entry name" value="HTH-TYPE TRANSCRIPTIONAL ACTIVATOR BAUR"/>
    <property type="match status" value="1"/>
</dbReference>
<dbReference type="CDD" id="cd05466">
    <property type="entry name" value="PBP2_LTTR_substrate"/>
    <property type="match status" value="1"/>
</dbReference>
<dbReference type="KEGG" id="mmec:FIU01_11275"/>
<dbReference type="EMBL" id="CP040946">
    <property type="protein sequence ID" value="QDC45043.1"/>
    <property type="molecule type" value="Genomic_DNA"/>
</dbReference>
<dbReference type="SUPFAM" id="SSF46785">
    <property type="entry name" value="Winged helix' DNA-binding domain"/>
    <property type="match status" value="1"/>
</dbReference>
<dbReference type="GO" id="GO:0000976">
    <property type="term" value="F:transcription cis-regulatory region binding"/>
    <property type="evidence" value="ECO:0007669"/>
    <property type="project" value="TreeGrafter"/>
</dbReference>
<proteinExistence type="inferred from homology"/>
<accession>A0A5B8CUV9</accession>
<dbReference type="RefSeq" id="WP_140004368.1">
    <property type="nucleotide sequence ID" value="NZ_CP040946.1"/>
</dbReference>
<feature type="domain" description="HTH lysR-type" evidence="5">
    <location>
        <begin position="4"/>
        <end position="61"/>
    </location>
</feature>
<comment type="similarity">
    <text evidence="1">Belongs to the LysR transcriptional regulatory family.</text>
</comment>
<sequence>MSRLNYHHLQYFWHVVKVGSLTKTAEKLHISQSALSSQIKQLEDSLECALFLRQGRKLVLTEVGNVAFSYAESIFTKGTELESLLRKGIEAENQILRIGVLSTMSRNFIESFVEPLLNNPHVKLEIMASGQTNLLKSLANHELDLALTNIEVRGNADQLWEGILLDRQPISVIGPPGLDIKPHFSSKYADYNWILPHQDSPIRAAFDGLCALHQIEPNVVAEANDMAMLRLLARDSLALTVMPEVVVKDELKNGVLKSYTQLSEVFENFYAVTIKKHFRKFEINQLVNQFLLHKK</sequence>
<evidence type="ECO:0000256" key="3">
    <source>
        <dbReference type="ARBA" id="ARBA00023125"/>
    </source>
</evidence>
<dbReference type="GO" id="GO:0003700">
    <property type="term" value="F:DNA-binding transcription factor activity"/>
    <property type="evidence" value="ECO:0007669"/>
    <property type="project" value="InterPro"/>
</dbReference>
<evidence type="ECO:0000313" key="7">
    <source>
        <dbReference type="Proteomes" id="UP000311008"/>
    </source>
</evidence>
<dbReference type="FunFam" id="1.10.10.10:FF:000001">
    <property type="entry name" value="LysR family transcriptional regulator"/>
    <property type="match status" value="1"/>
</dbReference>
<dbReference type="Pfam" id="PF00126">
    <property type="entry name" value="HTH_1"/>
    <property type="match status" value="1"/>
</dbReference>
<organism evidence="6 7">
    <name type="scientific">Methylophilus medardicus</name>
    <dbReference type="NCBI Taxonomy" id="2588534"/>
    <lineage>
        <taxon>Bacteria</taxon>
        <taxon>Pseudomonadati</taxon>
        <taxon>Pseudomonadota</taxon>
        <taxon>Betaproteobacteria</taxon>
        <taxon>Nitrosomonadales</taxon>
        <taxon>Methylophilaceae</taxon>
        <taxon>Methylophilus</taxon>
    </lineage>
</organism>
<dbReference type="PRINTS" id="PR00039">
    <property type="entry name" value="HTHLYSR"/>
</dbReference>
<dbReference type="InterPro" id="IPR005119">
    <property type="entry name" value="LysR_subst-bd"/>
</dbReference>
<reference evidence="7" key="1">
    <citation type="journal article" date="2019" name="ISME J.">
        <title>Evolution in action: habitat transition from sediment to the pelagial leads to genome streamlining in Methylophilaceae.</title>
        <authorList>
            <person name="Salcher M."/>
            <person name="Schaefle D."/>
            <person name="Kaspar M."/>
            <person name="Neuenschwander S.M."/>
            <person name="Ghai R."/>
        </authorList>
    </citation>
    <scope>NUCLEOTIDE SEQUENCE [LARGE SCALE GENOMIC DNA]</scope>
    <source>
        <strain evidence="7">MMS-M-51</strain>
    </source>
</reference>
<name>A0A5B8CUV9_9PROT</name>